<proteinExistence type="predicted"/>
<protein>
    <submittedName>
        <fullName evidence="2">Uncharacterized protein</fullName>
    </submittedName>
</protein>
<dbReference type="EMBL" id="SRLO01000001">
    <property type="protein sequence ID" value="TNN89697.1"/>
    <property type="molecule type" value="Genomic_DNA"/>
</dbReference>
<comment type="caution">
    <text evidence="2">The sequence shown here is derived from an EMBL/GenBank/DDBJ whole genome shotgun (WGS) entry which is preliminary data.</text>
</comment>
<evidence type="ECO:0000313" key="2">
    <source>
        <dbReference type="EMBL" id="TNN89697.1"/>
    </source>
</evidence>
<gene>
    <name evidence="2" type="ORF">EYF80_000300</name>
</gene>
<reference evidence="2 3" key="1">
    <citation type="submission" date="2019-03" db="EMBL/GenBank/DDBJ databases">
        <title>First draft genome of Liparis tanakae, snailfish: a comprehensive survey of snailfish specific genes.</title>
        <authorList>
            <person name="Kim W."/>
            <person name="Song I."/>
            <person name="Jeong J.-H."/>
            <person name="Kim D."/>
            <person name="Kim S."/>
            <person name="Ryu S."/>
            <person name="Song J.Y."/>
            <person name="Lee S.K."/>
        </authorList>
    </citation>
    <scope>NUCLEOTIDE SEQUENCE [LARGE SCALE GENOMIC DNA]</scope>
    <source>
        <tissue evidence="2">Muscle</tissue>
    </source>
</reference>
<dbReference type="Proteomes" id="UP000314294">
    <property type="component" value="Unassembled WGS sequence"/>
</dbReference>
<sequence>MALAQAVLLRVFGAGEEEEEEEEHAPRPLVYGQTAQPKTGITCGRVADVAPHTSAVSLIGRLLSCVLALRRDPSSLLGETPPRSSERPLLALRRDPSSLLGETPPRSS</sequence>
<dbReference type="AlphaFoldDB" id="A0A4Z2JI93"/>
<name>A0A4Z2JI93_9TELE</name>
<evidence type="ECO:0000313" key="3">
    <source>
        <dbReference type="Proteomes" id="UP000314294"/>
    </source>
</evidence>
<organism evidence="2 3">
    <name type="scientific">Liparis tanakae</name>
    <name type="common">Tanaka's snailfish</name>
    <dbReference type="NCBI Taxonomy" id="230148"/>
    <lineage>
        <taxon>Eukaryota</taxon>
        <taxon>Metazoa</taxon>
        <taxon>Chordata</taxon>
        <taxon>Craniata</taxon>
        <taxon>Vertebrata</taxon>
        <taxon>Euteleostomi</taxon>
        <taxon>Actinopterygii</taxon>
        <taxon>Neopterygii</taxon>
        <taxon>Teleostei</taxon>
        <taxon>Neoteleostei</taxon>
        <taxon>Acanthomorphata</taxon>
        <taxon>Eupercaria</taxon>
        <taxon>Perciformes</taxon>
        <taxon>Cottioidei</taxon>
        <taxon>Cottales</taxon>
        <taxon>Liparidae</taxon>
        <taxon>Liparis</taxon>
    </lineage>
</organism>
<keyword evidence="3" id="KW-1185">Reference proteome</keyword>
<evidence type="ECO:0000256" key="1">
    <source>
        <dbReference type="SAM" id="MobiDB-lite"/>
    </source>
</evidence>
<feature type="region of interest" description="Disordered" evidence="1">
    <location>
        <begin position="74"/>
        <end position="108"/>
    </location>
</feature>
<accession>A0A4Z2JI93</accession>